<feature type="domain" description="CheB-type methylesterase" evidence="9">
    <location>
        <begin position="158"/>
        <end position="347"/>
    </location>
</feature>
<dbReference type="EC" id="3.5.1.44" evidence="5"/>
<dbReference type="CDD" id="cd17541">
    <property type="entry name" value="REC_CheB-like"/>
    <property type="match status" value="1"/>
</dbReference>
<dbReference type="EC" id="3.1.1.61" evidence="5"/>
<keyword evidence="2 5" id="KW-0145">Chemotaxis</keyword>
<dbReference type="NCBIfam" id="NF009206">
    <property type="entry name" value="PRK12555.1"/>
    <property type="match status" value="1"/>
</dbReference>
<keyword evidence="11" id="KW-1185">Reference proteome</keyword>
<evidence type="ECO:0000256" key="7">
    <source>
        <dbReference type="PROSITE-ProRule" id="PRU00169"/>
    </source>
</evidence>
<feature type="modified residue" description="4-aspartylphosphate" evidence="5 7">
    <location>
        <position position="58"/>
    </location>
</feature>
<evidence type="ECO:0000256" key="5">
    <source>
        <dbReference type="HAMAP-Rule" id="MF_00099"/>
    </source>
</evidence>
<feature type="active site" evidence="5 6">
    <location>
        <position position="196"/>
    </location>
</feature>
<feature type="domain" description="Response regulatory" evidence="8">
    <location>
        <begin position="7"/>
        <end position="124"/>
    </location>
</feature>
<comment type="catalytic activity">
    <reaction evidence="5">
        <text>L-glutaminyl-[protein] + H2O = L-glutamyl-[protein] + NH4(+)</text>
        <dbReference type="Rhea" id="RHEA:16441"/>
        <dbReference type="Rhea" id="RHEA-COMP:10207"/>
        <dbReference type="Rhea" id="RHEA-COMP:10208"/>
        <dbReference type="ChEBI" id="CHEBI:15377"/>
        <dbReference type="ChEBI" id="CHEBI:28938"/>
        <dbReference type="ChEBI" id="CHEBI:29973"/>
        <dbReference type="ChEBI" id="CHEBI:30011"/>
        <dbReference type="EC" id="3.5.1.44"/>
    </reaction>
</comment>
<comment type="domain">
    <text evidence="5">Contains a C-terminal catalytic domain, and an N-terminal region which modulates catalytic activity.</text>
</comment>
<reference evidence="10 11" key="1">
    <citation type="submission" date="2019-07" db="EMBL/GenBank/DDBJ databases">
        <title>Genome sequencing of 100 strains of the haloalkaliphilic chemolithoautotrophic sulfur-oxidizing bacterium Thioalkalivibrio.</title>
        <authorList>
            <person name="Muyzer G."/>
        </authorList>
    </citation>
    <scope>NUCLEOTIDE SEQUENCE [LARGE SCALE GENOMIC DNA]</scope>
    <source>
        <strain evidence="10 11">ASO4-4</strain>
    </source>
</reference>
<evidence type="ECO:0000259" key="9">
    <source>
        <dbReference type="PROSITE" id="PS50122"/>
    </source>
</evidence>
<proteinExistence type="inferred from homology"/>
<dbReference type="PROSITE" id="PS50122">
    <property type="entry name" value="CHEB"/>
    <property type="match status" value="1"/>
</dbReference>
<keyword evidence="1 5" id="KW-0963">Cytoplasm</keyword>
<dbReference type="InterPro" id="IPR035909">
    <property type="entry name" value="CheB_C"/>
</dbReference>
<dbReference type="PANTHER" id="PTHR42872:SF6">
    <property type="entry name" value="PROTEIN-GLUTAMATE METHYLESTERASE_PROTEIN-GLUTAMINE GLUTAMINASE"/>
    <property type="match status" value="1"/>
</dbReference>
<dbReference type="InterPro" id="IPR001789">
    <property type="entry name" value="Sig_transdc_resp-reg_receiver"/>
</dbReference>
<sequence length="347" mass="37111">MGAGNIRVLVVDDSAIVRKVFTEELSREPGIEVVGTAPDPYVARDKIVHLKPDVVTLDIEMPRMDGLTFLRKLMRYYPLPVIIVSSLTSKGSELALEALAIGALEVISKPTSAYSVGDMSVQLAAKIRAVAGVRVDRRQDVQEAPVKRGGVEPVRALRVTTHKIIAMGASTGGTEALREVLTRMPVNAPGILVVQHMPARFTTAFAARLNDLCAMSVKEAEDGDPVTPGQVLIAPGNFHMLLRRSGARYYVQVKTGPLVHHQRPAADVLFDSVANYAGANALGIILTGMGADGAMGLKKMLDAGARTIAQDERTSVVFGMPKEAIRIGAAEHVLALDRIAEKALSLL</sequence>
<dbReference type="EMBL" id="VLLC01000046">
    <property type="protein sequence ID" value="TWI63934.1"/>
    <property type="molecule type" value="Genomic_DNA"/>
</dbReference>
<dbReference type="PANTHER" id="PTHR42872">
    <property type="entry name" value="PROTEIN-GLUTAMATE METHYLESTERASE/PROTEIN-GLUTAMINE GLUTAMINASE"/>
    <property type="match status" value="1"/>
</dbReference>
<comment type="caution">
    <text evidence="10">The sequence shown here is derived from an EMBL/GenBank/DDBJ whole genome shotgun (WGS) entry which is preliminary data.</text>
</comment>
<dbReference type="Pfam" id="PF00072">
    <property type="entry name" value="Response_reg"/>
    <property type="match status" value="1"/>
</dbReference>
<dbReference type="GO" id="GO:0008984">
    <property type="term" value="F:protein-glutamate methylesterase activity"/>
    <property type="evidence" value="ECO:0007669"/>
    <property type="project" value="UniProtKB-UniRule"/>
</dbReference>
<dbReference type="AlphaFoldDB" id="A0A562R5V4"/>
<dbReference type="PIRSF" id="PIRSF000876">
    <property type="entry name" value="RR_chemtxs_CheB"/>
    <property type="match status" value="1"/>
</dbReference>
<comment type="subcellular location">
    <subcellularLocation>
        <location evidence="5">Cytoplasm</location>
    </subcellularLocation>
</comment>
<dbReference type="Proteomes" id="UP000318307">
    <property type="component" value="Unassembled WGS sequence"/>
</dbReference>
<evidence type="ECO:0000256" key="3">
    <source>
        <dbReference type="ARBA" id="ARBA00022801"/>
    </source>
</evidence>
<evidence type="ECO:0000256" key="4">
    <source>
        <dbReference type="ARBA" id="ARBA00048267"/>
    </source>
</evidence>
<dbReference type="NCBIfam" id="NF001965">
    <property type="entry name" value="PRK00742.1"/>
    <property type="match status" value="1"/>
</dbReference>
<dbReference type="InterPro" id="IPR011006">
    <property type="entry name" value="CheY-like_superfamily"/>
</dbReference>
<accession>A0A562R5V4</accession>
<dbReference type="SMART" id="SM00448">
    <property type="entry name" value="REC"/>
    <property type="match status" value="1"/>
</dbReference>
<keyword evidence="5 7" id="KW-0597">Phosphoprotein</keyword>
<dbReference type="PROSITE" id="PS50110">
    <property type="entry name" value="RESPONSE_REGULATORY"/>
    <property type="match status" value="1"/>
</dbReference>
<dbReference type="OrthoDB" id="9793421at2"/>
<gene>
    <name evidence="5" type="primary">cheB</name>
    <name evidence="10" type="ORF">LZ24_03221</name>
</gene>
<feature type="active site" evidence="5 6">
    <location>
        <position position="170"/>
    </location>
</feature>
<dbReference type="SUPFAM" id="SSF52738">
    <property type="entry name" value="Methylesterase CheB, C-terminal domain"/>
    <property type="match status" value="1"/>
</dbReference>
<dbReference type="RefSeq" id="WP_144686696.1">
    <property type="nucleotide sequence ID" value="NZ_VLLC01000046.1"/>
</dbReference>
<evidence type="ECO:0000313" key="10">
    <source>
        <dbReference type="EMBL" id="TWI63934.1"/>
    </source>
</evidence>
<protein>
    <recommendedName>
        <fullName evidence="5">Protein-glutamate methylesterase/protein-glutamine glutaminase</fullName>
        <ecNumber evidence="5">3.1.1.61</ecNumber>
        <ecNumber evidence="5">3.5.1.44</ecNumber>
    </recommendedName>
</protein>
<dbReference type="InterPro" id="IPR008248">
    <property type="entry name" value="CheB-like"/>
</dbReference>
<name>A0A562R5V4_9BACT</name>
<dbReference type="Gene3D" id="3.40.50.2300">
    <property type="match status" value="1"/>
</dbReference>
<dbReference type="GO" id="GO:0000156">
    <property type="term" value="F:phosphorelay response regulator activity"/>
    <property type="evidence" value="ECO:0007669"/>
    <property type="project" value="InterPro"/>
</dbReference>
<organism evidence="10 11">
    <name type="scientific">Desulfobotulus alkaliphilus</name>
    <dbReference type="NCBI Taxonomy" id="622671"/>
    <lineage>
        <taxon>Bacteria</taxon>
        <taxon>Pseudomonadati</taxon>
        <taxon>Thermodesulfobacteriota</taxon>
        <taxon>Desulfobacteria</taxon>
        <taxon>Desulfobacterales</taxon>
        <taxon>Desulfobacteraceae</taxon>
        <taxon>Desulfobotulus</taxon>
    </lineage>
</organism>
<evidence type="ECO:0000256" key="6">
    <source>
        <dbReference type="PROSITE-ProRule" id="PRU00050"/>
    </source>
</evidence>
<evidence type="ECO:0000259" key="8">
    <source>
        <dbReference type="PROSITE" id="PS50110"/>
    </source>
</evidence>
<dbReference type="SUPFAM" id="SSF52172">
    <property type="entry name" value="CheY-like"/>
    <property type="match status" value="1"/>
</dbReference>
<comment type="function">
    <text evidence="5">Involved in chemotaxis. Part of a chemotaxis signal transduction system that modulates chemotaxis in response to various stimuli. Catalyzes the demethylation of specific methylglutamate residues introduced into the chemoreceptors (methyl-accepting chemotaxis proteins or MCP) by CheR. Also mediates the irreversible deamidation of specific glutamine residues to glutamic acid.</text>
</comment>
<dbReference type="Gene3D" id="3.40.50.180">
    <property type="entry name" value="Methylesterase CheB, C-terminal domain"/>
    <property type="match status" value="1"/>
</dbReference>
<dbReference type="GO" id="GO:0006935">
    <property type="term" value="P:chemotaxis"/>
    <property type="evidence" value="ECO:0007669"/>
    <property type="project" value="UniProtKB-UniRule"/>
</dbReference>
<dbReference type="GO" id="GO:0005737">
    <property type="term" value="C:cytoplasm"/>
    <property type="evidence" value="ECO:0007669"/>
    <property type="project" value="UniProtKB-SubCell"/>
</dbReference>
<comment type="similarity">
    <text evidence="5">Belongs to the CheB family.</text>
</comment>
<evidence type="ECO:0000256" key="1">
    <source>
        <dbReference type="ARBA" id="ARBA00022490"/>
    </source>
</evidence>
<dbReference type="InterPro" id="IPR000673">
    <property type="entry name" value="Sig_transdc_resp-reg_Me-estase"/>
</dbReference>
<comment type="catalytic activity">
    <reaction evidence="4 5">
        <text>[protein]-L-glutamate 5-O-methyl ester + H2O = L-glutamyl-[protein] + methanol + H(+)</text>
        <dbReference type="Rhea" id="RHEA:23236"/>
        <dbReference type="Rhea" id="RHEA-COMP:10208"/>
        <dbReference type="Rhea" id="RHEA-COMP:10311"/>
        <dbReference type="ChEBI" id="CHEBI:15377"/>
        <dbReference type="ChEBI" id="CHEBI:15378"/>
        <dbReference type="ChEBI" id="CHEBI:17790"/>
        <dbReference type="ChEBI" id="CHEBI:29973"/>
        <dbReference type="ChEBI" id="CHEBI:82795"/>
        <dbReference type="EC" id="3.1.1.61"/>
    </reaction>
</comment>
<feature type="active site" evidence="5 6">
    <location>
        <position position="292"/>
    </location>
</feature>
<comment type="PTM">
    <text evidence="5">Phosphorylated by CheA. Phosphorylation of the N-terminal regulatory domain activates the methylesterase activity.</text>
</comment>
<dbReference type="HAMAP" id="MF_00099">
    <property type="entry name" value="CheB_chemtxs"/>
    <property type="match status" value="1"/>
</dbReference>
<dbReference type="GO" id="GO:0050568">
    <property type="term" value="F:protein-glutamine glutaminase activity"/>
    <property type="evidence" value="ECO:0007669"/>
    <property type="project" value="UniProtKB-UniRule"/>
</dbReference>
<dbReference type="Pfam" id="PF01339">
    <property type="entry name" value="CheB_methylest"/>
    <property type="match status" value="1"/>
</dbReference>
<keyword evidence="3 5" id="KW-0378">Hydrolase</keyword>
<evidence type="ECO:0000256" key="2">
    <source>
        <dbReference type="ARBA" id="ARBA00022500"/>
    </source>
</evidence>
<dbReference type="CDD" id="cd16432">
    <property type="entry name" value="CheB_Rec"/>
    <property type="match status" value="1"/>
</dbReference>
<evidence type="ECO:0000313" key="11">
    <source>
        <dbReference type="Proteomes" id="UP000318307"/>
    </source>
</evidence>